<comment type="caution">
    <text evidence="1">The sequence shown here is derived from an EMBL/GenBank/DDBJ whole genome shotgun (WGS) entry which is preliminary data.</text>
</comment>
<proteinExistence type="predicted"/>
<gene>
    <name evidence="1" type="ORF">GCM10011389_16760</name>
</gene>
<dbReference type="RefSeq" id="WP_188652727.1">
    <property type="nucleotide sequence ID" value="NZ_BMIN01000006.1"/>
</dbReference>
<reference evidence="2" key="1">
    <citation type="journal article" date="2019" name="Int. J. Syst. Evol. Microbiol.">
        <title>The Global Catalogue of Microorganisms (GCM) 10K type strain sequencing project: providing services to taxonomists for standard genome sequencing and annotation.</title>
        <authorList>
            <consortium name="The Broad Institute Genomics Platform"/>
            <consortium name="The Broad Institute Genome Sequencing Center for Infectious Disease"/>
            <person name="Wu L."/>
            <person name="Ma J."/>
        </authorList>
    </citation>
    <scope>NUCLEOTIDE SEQUENCE [LARGE SCALE GENOMIC DNA]</scope>
    <source>
        <strain evidence="2">CGMCC 1.15353</strain>
    </source>
</reference>
<dbReference type="Proteomes" id="UP000642571">
    <property type="component" value="Unassembled WGS sequence"/>
</dbReference>
<evidence type="ECO:0000313" key="1">
    <source>
        <dbReference type="EMBL" id="GGD09899.1"/>
    </source>
</evidence>
<dbReference type="EMBL" id="BMIN01000006">
    <property type="protein sequence ID" value="GGD09899.1"/>
    <property type="molecule type" value="Genomic_DNA"/>
</dbReference>
<evidence type="ECO:0008006" key="3">
    <source>
        <dbReference type="Google" id="ProtNLM"/>
    </source>
</evidence>
<protein>
    <recommendedName>
        <fullName evidence="3">Lipoprotein</fullName>
    </recommendedName>
</protein>
<name>A0ABQ1Q1V6_9BACI</name>
<organism evidence="1 2">
    <name type="scientific">Pontibacillus salipaludis</name>
    <dbReference type="NCBI Taxonomy" id="1697394"/>
    <lineage>
        <taxon>Bacteria</taxon>
        <taxon>Bacillati</taxon>
        <taxon>Bacillota</taxon>
        <taxon>Bacilli</taxon>
        <taxon>Bacillales</taxon>
        <taxon>Bacillaceae</taxon>
        <taxon>Pontibacillus</taxon>
    </lineage>
</organism>
<evidence type="ECO:0000313" key="2">
    <source>
        <dbReference type="Proteomes" id="UP000642571"/>
    </source>
</evidence>
<sequence length="219" mass="25059">MRHINKIPFLLLVIIGILIVPGCVEKTEQLEIKDGDLTKESTKKMYTENDNEVDIEEPHGKDALTFEEYQQLFMDMSKELELKGLELKKATTGKDVKIVEKEATFGKRKYLTLDGTLDMSNVRSTQESLIYEDRESTKHLSITIAYSKYMNGNDLLMWPSIRKYEGVNDNLVEHVDTATLAYKNVIIFILQSTDGSEKADTVLTHDVITSLIDYLNEKE</sequence>
<keyword evidence="2" id="KW-1185">Reference proteome</keyword>
<accession>A0ABQ1Q1V6</accession>